<accession>A0AAD6I6G1</accession>
<dbReference type="Proteomes" id="UP001219568">
    <property type="component" value="Unassembled WGS sequence"/>
</dbReference>
<evidence type="ECO:0000313" key="2">
    <source>
        <dbReference type="Proteomes" id="UP001219568"/>
    </source>
</evidence>
<reference evidence="1" key="2">
    <citation type="submission" date="2023-01" db="EMBL/GenBank/DDBJ databases">
        <authorList>
            <person name="Petersen C."/>
        </authorList>
    </citation>
    <scope>NUCLEOTIDE SEQUENCE</scope>
    <source>
        <strain evidence="1">IBT 15450</strain>
    </source>
</reference>
<protein>
    <submittedName>
        <fullName evidence="1">Uncharacterized protein</fullName>
    </submittedName>
</protein>
<dbReference type="AlphaFoldDB" id="A0AAD6I6G1"/>
<evidence type="ECO:0000313" key="1">
    <source>
        <dbReference type="EMBL" id="KAJ6034790.1"/>
    </source>
</evidence>
<gene>
    <name evidence="1" type="ORF">N7460_008965</name>
</gene>
<proteinExistence type="predicted"/>
<comment type="caution">
    <text evidence="1">The sequence shown here is derived from an EMBL/GenBank/DDBJ whole genome shotgun (WGS) entry which is preliminary data.</text>
</comment>
<organism evidence="1 2">
    <name type="scientific">Penicillium canescens</name>
    <dbReference type="NCBI Taxonomy" id="5083"/>
    <lineage>
        <taxon>Eukaryota</taxon>
        <taxon>Fungi</taxon>
        <taxon>Dikarya</taxon>
        <taxon>Ascomycota</taxon>
        <taxon>Pezizomycotina</taxon>
        <taxon>Eurotiomycetes</taxon>
        <taxon>Eurotiomycetidae</taxon>
        <taxon>Eurotiales</taxon>
        <taxon>Aspergillaceae</taxon>
        <taxon>Penicillium</taxon>
    </lineage>
</organism>
<keyword evidence="2" id="KW-1185">Reference proteome</keyword>
<dbReference type="EMBL" id="JAQJZL010000010">
    <property type="protein sequence ID" value="KAJ6034790.1"/>
    <property type="molecule type" value="Genomic_DNA"/>
</dbReference>
<reference evidence="1" key="1">
    <citation type="journal article" date="2023" name="IMA Fungus">
        <title>Comparative genomic study of the Penicillium genus elucidates a diverse pangenome and 15 lateral gene transfer events.</title>
        <authorList>
            <person name="Petersen C."/>
            <person name="Sorensen T."/>
            <person name="Nielsen M.R."/>
            <person name="Sondergaard T.E."/>
            <person name="Sorensen J.L."/>
            <person name="Fitzpatrick D.A."/>
            <person name="Frisvad J.C."/>
            <person name="Nielsen K.L."/>
        </authorList>
    </citation>
    <scope>NUCLEOTIDE SEQUENCE</scope>
    <source>
        <strain evidence="1">IBT 15450</strain>
    </source>
</reference>
<sequence length="129" mass="14138">MAGKLCQLEDNYEWESLSSKTGRRNNLWGSVEQPCGELGKLSEARAHFHFPLGLADLLGYTADIPLLDSLGRVHVANDLSCGGLANSVDICDYSELVETAKTRYASFISQSSIVAAMQVTVIFMHVTER</sequence>
<name>A0AAD6I6G1_PENCN</name>